<proteinExistence type="predicted"/>
<protein>
    <submittedName>
        <fullName evidence="1">Uncharacterized protein</fullName>
    </submittedName>
</protein>
<comment type="caution">
    <text evidence="1">The sequence shown here is derived from an EMBL/GenBank/DDBJ whole genome shotgun (WGS) entry which is preliminary data.</text>
</comment>
<keyword evidence="2" id="KW-1185">Reference proteome</keyword>
<sequence>MGLYCVRYSEHRSLLELLNTTMWCSNVIIIHNVCKVLVVSNPRNRFVIVLGGFGKNIGLSPSYQNDFSVYQGERCFSV</sequence>
<accession>A0ABQ9IT41</accession>
<reference evidence="1" key="1">
    <citation type="journal article" date="2023" name="Insect Mol. Biol.">
        <title>Genome sequencing provides insights into the evolution of gene families encoding plant cell wall-degrading enzymes in longhorned beetles.</title>
        <authorList>
            <person name="Shin N.R."/>
            <person name="Okamura Y."/>
            <person name="Kirsch R."/>
            <person name="Pauchet Y."/>
        </authorList>
    </citation>
    <scope>NUCLEOTIDE SEQUENCE</scope>
    <source>
        <strain evidence="1">MMC_N1</strain>
    </source>
</reference>
<evidence type="ECO:0000313" key="1">
    <source>
        <dbReference type="EMBL" id="KAJ8964729.1"/>
    </source>
</evidence>
<dbReference type="EMBL" id="JAPWTJ010002733">
    <property type="protein sequence ID" value="KAJ8964729.1"/>
    <property type="molecule type" value="Genomic_DNA"/>
</dbReference>
<dbReference type="Proteomes" id="UP001162164">
    <property type="component" value="Unassembled WGS sequence"/>
</dbReference>
<name>A0ABQ9IT41_9CUCU</name>
<gene>
    <name evidence="1" type="ORF">NQ317_017619</name>
</gene>
<evidence type="ECO:0000313" key="2">
    <source>
        <dbReference type="Proteomes" id="UP001162164"/>
    </source>
</evidence>
<organism evidence="1 2">
    <name type="scientific">Molorchus minor</name>
    <dbReference type="NCBI Taxonomy" id="1323400"/>
    <lineage>
        <taxon>Eukaryota</taxon>
        <taxon>Metazoa</taxon>
        <taxon>Ecdysozoa</taxon>
        <taxon>Arthropoda</taxon>
        <taxon>Hexapoda</taxon>
        <taxon>Insecta</taxon>
        <taxon>Pterygota</taxon>
        <taxon>Neoptera</taxon>
        <taxon>Endopterygota</taxon>
        <taxon>Coleoptera</taxon>
        <taxon>Polyphaga</taxon>
        <taxon>Cucujiformia</taxon>
        <taxon>Chrysomeloidea</taxon>
        <taxon>Cerambycidae</taxon>
        <taxon>Lamiinae</taxon>
        <taxon>Monochamini</taxon>
        <taxon>Molorchus</taxon>
    </lineage>
</organism>